<dbReference type="SUPFAM" id="SSF51735">
    <property type="entry name" value="NAD(P)-binding Rossmann-fold domains"/>
    <property type="match status" value="1"/>
</dbReference>
<dbReference type="Proteomes" id="UP000217785">
    <property type="component" value="Unassembled WGS sequence"/>
</dbReference>
<sequence>MKILVTGGAGFIGSILVGRLVDHNHEVVVVDNLVTGNRGNVSEGATFYLQDILDKKLQEIFLMEQPDCVIHLAAQCLVQRSVKDPLLDASINIMGTINLLENCCRHRVKKMIYASSAAVYGDPKYLGIDEHHPIQPSSFYGISKYAPEHYVQAYAALYGLKYTILRYANVYGIRQDSKGEGGVISIFADCLLKNKRPLIYGDGNQTRDFIYVEDIAAANIAALTSADGEILNIGTNQPTSINELLQLMNEINGTDIEPVYLPERAGDIRHSYLNNNKALKYLEWKPKFNLKEGLEETFDFYSSQTSSKRG</sequence>
<dbReference type="RefSeq" id="WP_096181123.1">
    <property type="nucleotide sequence ID" value="NZ_BDUF01000020.1"/>
</dbReference>
<dbReference type="Pfam" id="PF01370">
    <property type="entry name" value="Epimerase"/>
    <property type="match status" value="1"/>
</dbReference>
<protein>
    <submittedName>
        <fullName evidence="3">UDP-glucose 4-epimerase</fullName>
    </submittedName>
</protein>
<keyword evidence="4" id="KW-1185">Reference proteome</keyword>
<feature type="domain" description="NAD-dependent epimerase/dehydratase" evidence="2">
    <location>
        <begin position="3"/>
        <end position="234"/>
    </location>
</feature>
<dbReference type="PANTHER" id="PTHR43000">
    <property type="entry name" value="DTDP-D-GLUCOSE 4,6-DEHYDRATASE-RELATED"/>
    <property type="match status" value="1"/>
</dbReference>
<dbReference type="InterPro" id="IPR001509">
    <property type="entry name" value="Epimerase_deHydtase"/>
</dbReference>
<evidence type="ECO:0000313" key="3">
    <source>
        <dbReference type="EMBL" id="GAX89383.1"/>
    </source>
</evidence>
<dbReference type="CDD" id="cd05256">
    <property type="entry name" value="UDP_AE_SDR_e"/>
    <property type="match status" value="1"/>
</dbReference>
<proteinExistence type="inferred from homology"/>
<evidence type="ECO:0000256" key="1">
    <source>
        <dbReference type="ARBA" id="ARBA00007637"/>
    </source>
</evidence>
<comment type="similarity">
    <text evidence="1">Belongs to the NAD(P)-dependent epimerase/dehydratase family.</text>
</comment>
<reference evidence="4" key="1">
    <citation type="submission" date="2017-07" db="EMBL/GenBank/DDBJ databases">
        <title>Draft genome sequence of Effusibacillus lacus strain skLN1.</title>
        <authorList>
            <person name="Watanabe M."/>
            <person name="Kojima H."/>
            <person name="Fukui M."/>
        </authorList>
    </citation>
    <scope>NUCLEOTIDE SEQUENCE [LARGE SCALE GENOMIC DNA]</scope>
    <source>
        <strain evidence="4">skLN1</strain>
    </source>
</reference>
<accession>A0A292YKU6</accession>
<organism evidence="3 4">
    <name type="scientific">Effusibacillus lacus</name>
    <dbReference type="NCBI Taxonomy" id="1348429"/>
    <lineage>
        <taxon>Bacteria</taxon>
        <taxon>Bacillati</taxon>
        <taxon>Bacillota</taxon>
        <taxon>Bacilli</taxon>
        <taxon>Bacillales</taxon>
        <taxon>Alicyclobacillaceae</taxon>
        <taxon>Effusibacillus</taxon>
    </lineage>
</organism>
<evidence type="ECO:0000313" key="4">
    <source>
        <dbReference type="Proteomes" id="UP000217785"/>
    </source>
</evidence>
<dbReference type="Gene3D" id="3.40.50.720">
    <property type="entry name" value="NAD(P)-binding Rossmann-like Domain"/>
    <property type="match status" value="1"/>
</dbReference>
<evidence type="ECO:0000259" key="2">
    <source>
        <dbReference type="Pfam" id="PF01370"/>
    </source>
</evidence>
<dbReference type="OrthoDB" id="181047at2"/>
<comment type="caution">
    <text evidence="3">The sequence shown here is derived from an EMBL/GenBank/DDBJ whole genome shotgun (WGS) entry which is preliminary data.</text>
</comment>
<dbReference type="InterPro" id="IPR036291">
    <property type="entry name" value="NAD(P)-bd_dom_sf"/>
</dbReference>
<dbReference type="EMBL" id="BDUF01000020">
    <property type="protein sequence ID" value="GAX89383.1"/>
    <property type="molecule type" value="Genomic_DNA"/>
</dbReference>
<name>A0A292YKU6_9BACL</name>
<gene>
    <name evidence="3" type="ORF">EFBL_1001</name>
</gene>
<dbReference type="AlphaFoldDB" id="A0A292YKU6"/>